<dbReference type="InterPro" id="IPR011990">
    <property type="entry name" value="TPR-like_helical_dom_sf"/>
</dbReference>
<dbReference type="Gene3D" id="1.25.40.10">
    <property type="entry name" value="Tetratricopeptide repeat domain"/>
    <property type="match status" value="1"/>
</dbReference>
<dbReference type="InterPro" id="IPR044822">
    <property type="entry name" value="Myb_DNA-bind_4"/>
</dbReference>
<dbReference type="AlphaFoldDB" id="V4TH05"/>
<evidence type="ECO:0000256" key="2">
    <source>
        <dbReference type="ARBA" id="ARBA00022737"/>
    </source>
</evidence>
<evidence type="ECO:0000256" key="3">
    <source>
        <dbReference type="ARBA" id="ARBA00023015"/>
    </source>
</evidence>
<dbReference type="Gene3D" id="1.10.10.60">
    <property type="entry name" value="Homeodomain-like"/>
    <property type="match status" value="1"/>
</dbReference>
<dbReference type="InterPro" id="IPR002885">
    <property type="entry name" value="PPR_rpt"/>
</dbReference>
<keyword evidence="13" id="KW-1185">Reference proteome</keyword>
<feature type="repeat" description="PPR" evidence="8">
    <location>
        <begin position="137"/>
        <end position="171"/>
    </location>
</feature>
<feature type="repeat" description="PPR" evidence="8">
    <location>
        <begin position="102"/>
        <end position="136"/>
    </location>
</feature>
<evidence type="ECO:0008006" key="14">
    <source>
        <dbReference type="Google" id="ProtNLM"/>
    </source>
</evidence>
<feature type="domain" description="Pentatricopeptide repeat-containing protein-mitochondrial" evidence="11">
    <location>
        <begin position="103"/>
        <end position="197"/>
    </location>
</feature>
<dbReference type="eggNOG" id="KOG4197">
    <property type="taxonomic scope" value="Eukaryota"/>
</dbReference>
<evidence type="ECO:0000256" key="9">
    <source>
        <dbReference type="SAM" id="MobiDB-lite"/>
    </source>
</evidence>
<dbReference type="InterPro" id="IPR044823">
    <property type="entry name" value="ASIL1/2-like"/>
</dbReference>
<evidence type="ECO:0000313" key="12">
    <source>
        <dbReference type="EMBL" id="ESR49016.1"/>
    </source>
</evidence>
<evidence type="ECO:0000256" key="5">
    <source>
        <dbReference type="ARBA" id="ARBA00023125"/>
    </source>
</evidence>
<dbReference type="Pfam" id="PF12854">
    <property type="entry name" value="PPR_1"/>
    <property type="match status" value="1"/>
</dbReference>
<evidence type="ECO:0000256" key="7">
    <source>
        <dbReference type="ARBA" id="ARBA00023242"/>
    </source>
</evidence>
<comment type="subcellular location">
    <subcellularLocation>
        <location evidence="1">Nucleus</location>
    </subcellularLocation>
</comment>
<accession>V4TH05</accession>
<evidence type="ECO:0000256" key="8">
    <source>
        <dbReference type="PROSITE-ProRule" id="PRU00708"/>
    </source>
</evidence>
<evidence type="ECO:0000259" key="10">
    <source>
        <dbReference type="Pfam" id="PF13837"/>
    </source>
</evidence>
<feature type="repeat" description="PPR" evidence="8">
    <location>
        <begin position="207"/>
        <end position="241"/>
    </location>
</feature>
<keyword evidence="4" id="KW-0175">Coiled coil</keyword>
<dbReference type="InterPro" id="IPR057027">
    <property type="entry name" value="TPR_mt"/>
</dbReference>
<sequence length="556" mass="62477">MSLLRKLPTKFLIPQSVLVTRSFTKSGAFPDEPTSAYYDDLVNAAGHERDLETVRYLLNKRARDCCFNTANTFNFITNTENSLSVLSDLCRTLARLDKGFPRKSAYDTLIARLCKLKKIDEALRVVDIMAEGGFGLSAITFHPILSVLTRGKRMEEAWGLMEVMTEIRVSPDLTAYNYLLTAYCFKGNLTATSGVLKKMEEEKLGADARTYDALVLGACRAGRVEEAFVLLRRMVDDGQSVLYSTYAHVMGALLRLGYYAQAVKFVMVCGGRDIKLDTELFGSLGSKLIGLESNAAREMELRGSHNVRGTHAATTGGGREDCWSEGATGTLIEAWGDRYVRLNRGHLRQKDWKEVAESVNSRENGVKPKKTDIQCKNRIDTLKKKYKIEKAKPPPSKWPFYYRLDSLIGNDAVSSKKPANITLRVKSKPRTSFVGRSVSTENDNLSSDGEADDDGDDDEIVVKKVHRMEDVDLSDGAACRELARAILKFGEIYERIESAKQKQMMELEKERLEFIKDVECERMNMFMGAQLEIQKSKRKQRPASSDVLSLEALHDR</sequence>
<dbReference type="InParanoid" id="V4TH05"/>
<dbReference type="GO" id="GO:0005634">
    <property type="term" value="C:nucleus"/>
    <property type="evidence" value="ECO:0007669"/>
    <property type="project" value="UniProtKB-SubCell"/>
</dbReference>
<keyword evidence="5" id="KW-0238">DNA-binding</keyword>
<gene>
    <name evidence="12" type="ORF">CICLE_v10033792mg</name>
</gene>
<reference evidence="12 13" key="1">
    <citation type="submission" date="2013-10" db="EMBL/GenBank/DDBJ databases">
        <authorList>
            <consortium name="International Citrus Genome Consortium"/>
            <person name="Jenkins J."/>
            <person name="Schmutz J."/>
            <person name="Prochnik S."/>
            <person name="Rokhsar D."/>
            <person name="Gmitter F."/>
            <person name="Ollitrault P."/>
            <person name="Machado M."/>
            <person name="Talon M."/>
            <person name="Wincker P."/>
            <person name="Jaillon O."/>
            <person name="Morgante M."/>
        </authorList>
    </citation>
    <scope>NUCLEOTIDE SEQUENCE</scope>
    <source>
        <strain evidence="13">cv. Clemenules</strain>
    </source>
</reference>
<dbReference type="Pfam" id="PF23276">
    <property type="entry name" value="TPR_24"/>
    <property type="match status" value="1"/>
</dbReference>
<dbReference type="Gramene" id="ESR49016">
    <property type="protein sequence ID" value="ESR49016"/>
    <property type="gene ID" value="CICLE_v10033792mg"/>
</dbReference>
<keyword evidence="6" id="KW-0804">Transcription</keyword>
<dbReference type="GO" id="GO:0000976">
    <property type="term" value="F:transcription cis-regulatory region binding"/>
    <property type="evidence" value="ECO:0007669"/>
    <property type="project" value="TreeGrafter"/>
</dbReference>
<name>V4TH05_CITCL</name>
<dbReference type="eggNOG" id="KOG4282">
    <property type="taxonomic scope" value="Eukaryota"/>
</dbReference>
<proteinExistence type="predicted"/>
<evidence type="ECO:0000256" key="1">
    <source>
        <dbReference type="ARBA" id="ARBA00004123"/>
    </source>
</evidence>
<protein>
    <recommendedName>
        <fullName evidence="14">MADF domain-containing protein</fullName>
    </recommendedName>
</protein>
<dbReference type="STRING" id="85681.V4TH05"/>
<organism evidence="12 13">
    <name type="scientific">Citrus clementina</name>
    <name type="common">Clementine</name>
    <name type="synonym">Citrus deliciosa x Citrus sinensis</name>
    <dbReference type="NCBI Taxonomy" id="85681"/>
    <lineage>
        <taxon>Eukaryota</taxon>
        <taxon>Viridiplantae</taxon>
        <taxon>Streptophyta</taxon>
        <taxon>Embryophyta</taxon>
        <taxon>Tracheophyta</taxon>
        <taxon>Spermatophyta</taxon>
        <taxon>Magnoliopsida</taxon>
        <taxon>eudicotyledons</taxon>
        <taxon>Gunneridae</taxon>
        <taxon>Pentapetalae</taxon>
        <taxon>rosids</taxon>
        <taxon>malvids</taxon>
        <taxon>Sapindales</taxon>
        <taxon>Rutaceae</taxon>
        <taxon>Aurantioideae</taxon>
        <taxon>Citrus</taxon>
    </lineage>
</organism>
<keyword evidence="7" id="KW-0539">Nucleus</keyword>
<dbReference type="FunFam" id="1.10.10.60:FF:000104">
    <property type="entry name" value="trihelix transcription factor ASIL2"/>
    <property type="match status" value="1"/>
</dbReference>
<keyword evidence="2" id="KW-0677">Repeat</keyword>
<evidence type="ECO:0000259" key="11">
    <source>
        <dbReference type="Pfam" id="PF23276"/>
    </source>
</evidence>
<feature type="domain" description="Myb/SANT-like DNA-binding" evidence="10">
    <location>
        <begin position="321"/>
        <end position="407"/>
    </location>
</feature>
<feature type="compositionally biased region" description="Polar residues" evidence="9">
    <location>
        <begin position="437"/>
        <end position="447"/>
    </location>
</feature>
<dbReference type="Pfam" id="PF13837">
    <property type="entry name" value="Myb_DNA-bind_4"/>
    <property type="match status" value="1"/>
</dbReference>
<keyword evidence="3" id="KW-0805">Transcription regulation</keyword>
<dbReference type="PANTHER" id="PTHR31307">
    <property type="entry name" value="TRIHELIX TRANSCRIPTION FACTOR ASIL2"/>
    <property type="match status" value="1"/>
</dbReference>
<evidence type="ECO:0000313" key="13">
    <source>
        <dbReference type="Proteomes" id="UP000030687"/>
    </source>
</evidence>
<dbReference type="Proteomes" id="UP000030687">
    <property type="component" value="Unassembled WGS sequence"/>
</dbReference>
<dbReference type="PROSITE" id="PS51375">
    <property type="entry name" value="PPR"/>
    <property type="match status" value="3"/>
</dbReference>
<feature type="region of interest" description="Disordered" evidence="9">
    <location>
        <begin position="433"/>
        <end position="457"/>
    </location>
</feature>
<feature type="region of interest" description="Disordered" evidence="9">
    <location>
        <begin position="533"/>
        <end position="556"/>
    </location>
</feature>
<dbReference type="KEGG" id="cic:CICLE_v10033792mg"/>
<dbReference type="FunCoup" id="V4TH05">
    <property type="interactions" value="66"/>
</dbReference>
<dbReference type="OMA" id="TICHFTI"/>
<dbReference type="PANTHER" id="PTHR31307:SF40">
    <property type="entry name" value="TRIHELIX TRANSCRIPTION FACTOR ENAP1-RELATED"/>
    <property type="match status" value="1"/>
</dbReference>
<evidence type="ECO:0000256" key="4">
    <source>
        <dbReference type="ARBA" id="ARBA00023054"/>
    </source>
</evidence>
<dbReference type="NCBIfam" id="TIGR00756">
    <property type="entry name" value="PPR"/>
    <property type="match status" value="2"/>
</dbReference>
<dbReference type="EMBL" id="KI536726">
    <property type="protein sequence ID" value="ESR49016.1"/>
    <property type="molecule type" value="Genomic_DNA"/>
</dbReference>
<evidence type="ECO:0000256" key="6">
    <source>
        <dbReference type="ARBA" id="ARBA00023163"/>
    </source>
</evidence>